<proteinExistence type="predicted"/>
<dbReference type="Proteomes" id="UP000199699">
    <property type="component" value="Unassembled WGS sequence"/>
</dbReference>
<sequence length="164" mass="16595">MSRRERFGPVVRLKGMRSLRIAATALIVCAALAACGGQEAGNGPTDPTPTGAPTVTDLPTPDPTGSVTPPTDPADPVDPTAPVSPPVTKRPASPSATAGSMLTGTVESGVEPGCLLLDGYLLLGGPRDIITEGARVTVTGRPEPGMLTTCQQGIPFLVTTAKRA</sequence>
<reference evidence="3 4" key="1">
    <citation type="submission" date="2016-06" db="EMBL/GenBank/DDBJ databases">
        <authorList>
            <person name="Kjaerup R.B."/>
            <person name="Dalgaard T.S."/>
            <person name="Juul-Madsen H.R."/>
        </authorList>
    </citation>
    <scope>NUCLEOTIDE SEQUENCE [LARGE SCALE GENOMIC DNA]</scope>
    <source>
        <strain evidence="3 4">DSM 43818</strain>
    </source>
</reference>
<evidence type="ECO:0000313" key="3">
    <source>
        <dbReference type="EMBL" id="SCL27673.1"/>
    </source>
</evidence>
<evidence type="ECO:0000313" key="4">
    <source>
        <dbReference type="Proteomes" id="UP000199699"/>
    </source>
</evidence>
<dbReference type="STRING" id="145857.GA0070616_3545"/>
<organism evidence="3 4">
    <name type="scientific">Micromonospora nigra</name>
    <dbReference type="NCBI Taxonomy" id="145857"/>
    <lineage>
        <taxon>Bacteria</taxon>
        <taxon>Bacillati</taxon>
        <taxon>Actinomycetota</taxon>
        <taxon>Actinomycetes</taxon>
        <taxon>Micromonosporales</taxon>
        <taxon>Micromonosporaceae</taxon>
        <taxon>Micromonospora</taxon>
    </lineage>
</organism>
<dbReference type="AlphaFoldDB" id="A0A1C6SE39"/>
<feature type="region of interest" description="Disordered" evidence="1">
    <location>
        <begin position="40"/>
        <end position="104"/>
    </location>
</feature>
<accession>A0A1C6SE39</accession>
<gene>
    <name evidence="3" type="ORF">GA0070616_3545</name>
</gene>
<keyword evidence="4" id="KW-1185">Reference proteome</keyword>
<feature type="compositionally biased region" description="Polar residues" evidence="1">
    <location>
        <begin position="94"/>
        <end position="104"/>
    </location>
</feature>
<name>A0A1C6SE39_9ACTN</name>
<keyword evidence="2" id="KW-0732">Signal</keyword>
<feature type="compositionally biased region" description="Low complexity" evidence="1">
    <location>
        <begin position="43"/>
        <end position="69"/>
    </location>
</feature>
<protein>
    <submittedName>
        <fullName evidence="3">Uncharacterized protein</fullName>
    </submittedName>
</protein>
<feature type="chain" id="PRO_5038675480" evidence="2">
    <location>
        <begin position="34"/>
        <end position="164"/>
    </location>
</feature>
<evidence type="ECO:0000256" key="2">
    <source>
        <dbReference type="SAM" id="SignalP"/>
    </source>
</evidence>
<dbReference type="PROSITE" id="PS51257">
    <property type="entry name" value="PROKAR_LIPOPROTEIN"/>
    <property type="match status" value="1"/>
</dbReference>
<feature type="signal peptide" evidence="2">
    <location>
        <begin position="1"/>
        <end position="33"/>
    </location>
</feature>
<dbReference type="EMBL" id="FMHT01000003">
    <property type="protein sequence ID" value="SCL27673.1"/>
    <property type="molecule type" value="Genomic_DNA"/>
</dbReference>
<evidence type="ECO:0000256" key="1">
    <source>
        <dbReference type="SAM" id="MobiDB-lite"/>
    </source>
</evidence>